<feature type="domain" description="NFACT protein C-terminal" evidence="1">
    <location>
        <begin position="1"/>
        <end position="87"/>
    </location>
</feature>
<evidence type="ECO:0000259" key="1">
    <source>
        <dbReference type="Pfam" id="PF11923"/>
    </source>
</evidence>
<name>F0Y3T0_AURAN</name>
<dbReference type="Pfam" id="PF11923">
    <property type="entry name" value="NFACT-C"/>
    <property type="match status" value="1"/>
</dbReference>
<dbReference type="KEGG" id="aaf:AURANDRAFT_8451"/>
<feature type="non-terminal residue" evidence="2">
    <location>
        <position position="1"/>
    </location>
</feature>
<dbReference type="OrthoDB" id="207084at2759"/>
<dbReference type="Proteomes" id="UP000002729">
    <property type="component" value="Unassembled WGS sequence"/>
</dbReference>
<dbReference type="AlphaFoldDB" id="F0Y3T0"/>
<dbReference type="GeneID" id="20229242"/>
<sequence>TGAPKDGDALAWALPVCAPTAAARHYAHALKLQPGTQKKGKAAKDALEILARSCDDADRRDLVKAVDVNECILAFVSSTKITHVVANQLKQARK</sequence>
<dbReference type="RefSeq" id="XP_009034786.1">
    <property type="nucleotide sequence ID" value="XM_009036538.1"/>
</dbReference>
<dbReference type="eggNOG" id="KOG2030">
    <property type="taxonomic scope" value="Eukaryota"/>
</dbReference>
<proteinExistence type="predicted"/>
<dbReference type="InterPro" id="IPR021846">
    <property type="entry name" value="NFACT-C"/>
</dbReference>
<dbReference type="InParanoid" id="F0Y3T0"/>
<accession>F0Y3T0</accession>
<evidence type="ECO:0000313" key="2">
    <source>
        <dbReference type="EMBL" id="EGB10519.1"/>
    </source>
</evidence>
<evidence type="ECO:0000313" key="3">
    <source>
        <dbReference type="Proteomes" id="UP000002729"/>
    </source>
</evidence>
<organism evidence="3">
    <name type="scientific">Aureococcus anophagefferens</name>
    <name type="common">Harmful bloom alga</name>
    <dbReference type="NCBI Taxonomy" id="44056"/>
    <lineage>
        <taxon>Eukaryota</taxon>
        <taxon>Sar</taxon>
        <taxon>Stramenopiles</taxon>
        <taxon>Ochrophyta</taxon>
        <taxon>Pelagophyceae</taxon>
        <taxon>Pelagomonadales</taxon>
        <taxon>Pelagomonadaceae</taxon>
        <taxon>Aureococcus</taxon>
    </lineage>
</organism>
<feature type="non-terminal residue" evidence="2">
    <location>
        <position position="94"/>
    </location>
</feature>
<gene>
    <name evidence="2" type="ORF">AURANDRAFT_8451</name>
</gene>
<keyword evidence="3" id="KW-1185">Reference proteome</keyword>
<reference evidence="2 3" key="1">
    <citation type="journal article" date="2011" name="Proc. Natl. Acad. Sci. U.S.A.">
        <title>Niche of harmful alga Aureococcus anophagefferens revealed through ecogenomics.</title>
        <authorList>
            <person name="Gobler C.J."/>
            <person name="Berry D.L."/>
            <person name="Dyhrman S.T."/>
            <person name="Wilhelm S.W."/>
            <person name="Salamov A."/>
            <person name="Lobanov A.V."/>
            <person name="Zhang Y."/>
            <person name="Collier J.L."/>
            <person name="Wurch L.L."/>
            <person name="Kustka A.B."/>
            <person name="Dill B.D."/>
            <person name="Shah M."/>
            <person name="VerBerkmoes N.C."/>
            <person name="Kuo A."/>
            <person name="Terry A."/>
            <person name="Pangilinan J."/>
            <person name="Lindquist E.A."/>
            <person name="Lucas S."/>
            <person name="Paulsen I.T."/>
            <person name="Hattenrath-Lehmann T.K."/>
            <person name="Talmage S.C."/>
            <person name="Walker E.A."/>
            <person name="Koch F."/>
            <person name="Burson A.M."/>
            <person name="Marcoval M.A."/>
            <person name="Tang Y.Z."/>
            <person name="Lecleir G.R."/>
            <person name="Coyne K.J."/>
            <person name="Berg G.M."/>
            <person name="Bertrand E.M."/>
            <person name="Saito M.A."/>
            <person name="Gladyshev V.N."/>
            <person name="Grigoriev I.V."/>
        </authorList>
    </citation>
    <scope>NUCLEOTIDE SEQUENCE [LARGE SCALE GENOMIC DNA]</scope>
    <source>
        <strain evidence="3">CCMP 1984</strain>
    </source>
</reference>
<dbReference type="EMBL" id="GL833124">
    <property type="protein sequence ID" value="EGB10519.1"/>
    <property type="molecule type" value="Genomic_DNA"/>
</dbReference>
<protein>
    <recommendedName>
        <fullName evidence="1">NFACT protein C-terminal domain-containing protein</fullName>
    </recommendedName>
</protein>